<proteinExistence type="inferred from homology"/>
<dbReference type="PANTHER" id="PTHR22879">
    <property type="entry name" value="NUT FAMILY MEMBER 1"/>
    <property type="match status" value="1"/>
</dbReference>
<evidence type="ECO:0000256" key="1">
    <source>
        <dbReference type="ARBA" id="ARBA00010586"/>
    </source>
</evidence>
<evidence type="ECO:0000313" key="4">
    <source>
        <dbReference type="Ensembl" id="ENSRFEP00010022418.1"/>
    </source>
</evidence>
<reference evidence="4 5" key="2">
    <citation type="journal article" date="2018" name="Annu Rev Anim Biosci">
        <title>Bat Biology, Genomes, and the Bat1K Project: To Generate Chromosome-Level Genomes for All Living Bat Species.</title>
        <authorList>
            <person name="Teeling E.C."/>
            <person name="Vernes S.C."/>
            <person name="Davalos L.M."/>
            <person name="Ray D.A."/>
            <person name="Gilbert M.T.P."/>
            <person name="Myers E."/>
        </authorList>
    </citation>
    <scope>NUCLEOTIDE SEQUENCE</scope>
</reference>
<dbReference type="OMA" id="GACNIIV"/>
<dbReference type="PANTHER" id="PTHR22879:SF14">
    <property type="entry name" value="NUT FAMILY MEMBER 2A-RELATED"/>
    <property type="match status" value="1"/>
</dbReference>
<dbReference type="InParanoid" id="A0A671FIZ5"/>
<reference evidence="4" key="4">
    <citation type="submission" date="2025-08" db="UniProtKB">
        <authorList>
            <consortium name="Ensembl"/>
        </authorList>
    </citation>
    <scope>IDENTIFICATION</scope>
</reference>
<feature type="region of interest" description="Disordered" evidence="2">
    <location>
        <begin position="537"/>
        <end position="670"/>
    </location>
</feature>
<feature type="region of interest" description="Disordered" evidence="2">
    <location>
        <begin position="368"/>
        <end position="446"/>
    </location>
</feature>
<dbReference type="InterPro" id="IPR024309">
    <property type="entry name" value="NUT_N"/>
</dbReference>
<feature type="compositionally biased region" description="Pro residues" evidence="2">
    <location>
        <begin position="371"/>
        <end position="387"/>
    </location>
</feature>
<feature type="compositionally biased region" description="Acidic residues" evidence="2">
    <location>
        <begin position="476"/>
        <end position="490"/>
    </location>
</feature>
<dbReference type="Pfam" id="PF12881">
    <property type="entry name" value="NUT"/>
    <property type="match status" value="1"/>
</dbReference>
<comment type="similarity">
    <text evidence="1">Belongs to the NUT family.</text>
</comment>
<feature type="region of interest" description="Disordered" evidence="2">
    <location>
        <begin position="462"/>
        <end position="495"/>
    </location>
</feature>
<feature type="compositionally biased region" description="Low complexity" evidence="2">
    <location>
        <begin position="397"/>
        <end position="414"/>
    </location>
</feature>
<reference evidence="4 5" key="1">
    <citation type="journal article" date="2015" name="Annu Rev Anim Biosci">
        <title>The Genome 10K Project: a way forward.</title>
        <authorList>
            <person name="Koepfli K.P."/>
            <person name="Paten B."/>
            <person name="O'Brien S.J."/>
            <person name="Koepfli K.P."/>
            <person name="Paten B."/>
            <person name="Antunes A."/>
            <person name="Belov K."/>
            <person name="Bustamante C."/>
            <person name="Castoe T.A."/>
            <person name="Clawson H."/>
            <person name="Crawford A.J."/>
            <person name="Diekhans M."/>
            <person name="Distel D."/>
            <person name="Durbin R."/>
            <person name="Earl D."/>
            <person name="Fujita M.K."/>
            <person name="Gamble T."/>
            <person name="Georges A."/>
            <person name="Gemmell N."/>
            <person name="Gilbert M.T."/>
            <person name="Graves J.M."/>
            <person name="Green R.E."/>
            <person name="Hickey G."/>
            <person name="Jarvis E.D."/>
            <person name="Johnson W."/>
            <person name="Komissarov A."/>
            <person name="Korf I."/>
            <person name="Kuhn R."/>
            <person name="Larkin D.M."/>
            <person name="Lewin H."/>
            <person name="Lopez J.V."/>
            <person name="Ma J."/>
            <person name="Marques-Bonet T."/>
            <person name="Miller W."/>
            <person name="Murphy R."/>
            <person name="Pevzner P."/>
            <person name="Shapiro B."/>
            <person name="Steiner C."/>
            <person name="Tamazian G."/>
            <person name="Venkatesh B."/>
            <person name="Wang J."/>
            <person name="Wayne R."/>
            <person name="Wiley E."/>
            <person name="Yang H."/>
            <person name="Zhang G."/>
            <person name="Haussler D."/>
            <person name="Ryder O."/>
            <person name="O'Brien S.J."/>
        </authorList>
    </citation>
    <scope>NUCLEOTIDE SEQUENCE</scope>
</reference>
<dbReference type="Proteomes" id="UP000472240">
    <property type="component" value="Chromosome 12"/>
</dbReference>
<organism evidence="4 5">
    <name type="scientific">Rhinolophus ferrumequinum</name>
    <name type="common">Greater horseshoe bat</name>
    <dbReference type="NCBI Taxonomy" id="59479"/>
    <lineage>
        <taxon>Eukaryota</taxon>
        <taxon>Metazoa</taxon>
        <taxon>Chordata</taxon>
        <taxon>Craniata</taxon>
        <taxon>Vertebrata</taxon>
        <taxon>Euteleostomi</taxon>
        <taxon>Mammalia</taxon>
        <taxon>Eutheria</taxon>
        <taxon>Laurasiatheria</taxon>
        <taxon>Chiroptera</taxon>
        <taxon>Yinpterochiroptera</taxon>
        <taxon>Rhinolophoidea</taxon>
        <taxon>Rhinolophidae</taxon>
        <taxon>Rhinolophinae</taxon>
        <taxon>Rhinolophus</taxon>
    </lineage>
</organism>
<feature type="region of interest" description="Disordered" evidence="2">
    <location>
        <begin position="740"/>
        <end position="810"/>
    </location>
</feature>
<sequence length="810" mass="86853">YNLKGASGSCLPARALHGMSPHPHPVGLPVARSTVKCPRQEAFSLFPAQSSLLLSPGSCCLGFNRASAVLRPAVIMSPGASMSPFVVLPFPPPTAGPAYWPSGEQHLPPLVTPSFPPGQPGVLPAFPGTPSVAGDAGHGPTGTGAGNIIVQVRSEVGQAEPPQTQTLVLTQAPLNCSAPGALCGGAVCPAPQFLTASAVQTIMLAPAVGGTQAVQGSWSPGLPPQAPPPAAQLASIVSPVSAGPWPNGAPREGGLATSRSKAASDNSGNPKSVYENFRCWQRFKALAWSLLPQSSDPEALSCFLIPVLRSLSRLNPTMTLEDGLKRAMREWQHTSNFDRMIFYEMAEKFMEFEEEEMQIQKLQWMKAEQGLPPPAPPRPDPWEPPAPLVGSQPGRTPSSHAGGPHASSSFLSSSACVPRTAIPRAHPAGPQPHSSQRPRETEAPEEIPPEAVREYMDIMDELLGSAHSATGVPGGEWEEDLKEPQQDDDGTYPAPGLLSYIDELCSQEDFDTKVEAVIHPRFLEQLLSSEPQLDPVALAEELKQEEALTPAQVSQETDGPLSEQAPQSRREPRLDSPPSVSEASEDARRHDYGPQLGVSDIACSPEADFKDPQRQCRADAHLSRPKVFDVSSGCQESPALRARWPPSPPEGPRHPASRQGPRDAFFPRETCPVRETHRPADWCGVDEEVLPSLSFLLDSQNSLLPWRFPQSPVSASGLVFPGGRGDRGAPQSLSYQRLGLSRVDPSAAKSRKRALDGDPAPAEKTPRLGTDLRVSVRPALALGPVRSSQPQKRKWDPFVMGKRRKLHCSQ</sequence>
<feature type="domain" description="Nuclear Testis protein N-terminal" evidence="3">
    <location>
        <begin position="74"/>
        <end position="806"/>
    </location>
</feature>
<feature type="compositionally biased region" description="Basic residues" evidence="2">
    <location>
        <begin position="801"/>
        <end position="810"/>
    </location>
</feature>
<feature type="compositionally biased region" description="Polar residues" evidence="2">
    <location>
        <begin position="257"/>
        <end position="270"/>
    </location>
</feature>
<feature type="region of interest" description="Disordered" evidence="2">
    <location>
        <begin position="241"/>
        <end position="270"/>
    </location>
</feature>
<accession>A0A671FIZ5</accession>
<dbReference type="Ensembl" id="ENSRFET00010024399.1">
    <property type="protein sequence ID" value="ENSRFEP00010022418.1"/>
    <property type="gene ID" value="ENSRFEG00010014852.1"/>
</dbReference>
<evidence type="ECO:0000259" key="3">
    <source>
        <dbReference type="Pfam" id="PF12881"/>
    </source>
</evidence>
<name>A0A671FIZ5_RHIFE</name>
<reference evidence="5" key="3">
    <citation type="submission" date="2018-12" db="EMBL/GenBank/DDBJ databases">
        <title>G10K-VGP greater horseshoe bat female genome, primary haplotype.</title>
        <authorList>
            <person name="Teeling E."/>
            <person name="Myers G."/>
            <person name="Vernes S."/>
            <person name="Pippel M."/>
            <person name="Winkler S."/>
            <person name="Fedrigo O."/>
            <person name="Rhie A."/>
            <person name="Koren S."/>
            <person name="Phillippy A."/>
            <person name="Lewin H."/>
            <person name="Damas J."/>
            <person name="Howe K."/>
            <person name="Mountcastle J."/>
            <person name="Jarvis E.D."/>
        </authorList>
    </citation>
    <scope>NUCLEOTIDE SEQUENCE [LARGE SCALE GENOMIC DNA]</scope>
</reference>
<keyword evidence="5" id="KW-1185">Reference proteome</keyword>
<evidence type="ECO:0000256" key="2">
    <source>
        <dbReference type="SAM" id="MobiDB-lite"/>
    </source>
</evidence>
<dbReference type="AlphaFoldDB" id="A0A671FIZ5"/>
<protein>
    <recommendedName>
        <fullName evidence="3">Nuclear Testis protein N-terminal domain-containing protein</fullName>
    </recommendedName>
</protein>
<evidence type="ECO:0000313" key="5">
    <source>
        <dbReference type="Proteomes" id="UP000472240"/>
    </source>
</evidence>
<dbReference type="InterPro" id="IPR024310">
    <property type="entry name" value="NUT"/>
</dbReference>
<feature type="compositionally biased region" description="Basic and acidic residues" evidence="2">
    <location>
        <begin position="607"/>
        <end position="622"/>
    </location>
</feature>
<dbReference type="GeneTree" id="ENSGT00410000025793"/>
<reference evidence="4" key="5">
    <citation type="submission" date="2025-09" db="UniProtKB">
        <authorList>
            <consortium name="Ensembl"/>
        </authorList>
    </citation>
    <scope>IDENTIFICATION</scope>
</reference>